<gene>
    <name evidence="3" type="ORF">WJU22_26500</name>
</gene>
<sequence length="153" mass="15754">MNKILICIILLLGTAVTTARAQQPARKADDGSSIRQRMFSDYDQAAAKSRSGLTNASKPKEATISSSQALKQHIFPGANGGGGIPRNIPAGARKANAAAAKSSAQMPSNLSAAEAAQKAQDPKAAKVAPADLGAQGKEPPLHFEKPKAPTSKN</sequence>
<evidence type="ECO:0000256" key="1">
    <source>
        <dbReference type="SAM" id="MobiDB-lite"/>
    </source>
</evidence>
<protein>
    <submittedName>
        <fullName evidence="3">Uncharacterized protein</fullName>
    </submittedName>
</protein>
<feature type="compositionally biased region" description="Low complexity" evidence="1">
    <location>
        <begin position="90"/>
        <end position="104"/>
    </location>
</feature>
<reference evidence="3 4" key="1">
    <citation type="submission" date="2024-03" db="EMBL/GenBank/DDBJ databases">
        <title>Chitinophaga caseinilytica sp. nov., a casein hydrolysing bacterium isolated from forest soil.</title>
        <authorList>
            <person name="Lee D.S."/>
            <person name="Han D.M."/>
            <person name="Baek J.H."/>
            <person name="Choi D.G."/>
            <person name="Jeon J.H."/>
            <person name="Jeon C.O."/>
        </authorList>
    </citation>
    <scope>NUCLEOTIDE SEQUENCE [LARGE SCALE GENOMIC DNA]</scope>
    <source>
        <strain evidence="3 4">KACC 19118</strain>
    </source>
</reference>
<feature type="signal peptide" evidence="2">
    <location>
        <begin position="1"/>
        <end position="21"/>
    </location>
</feature>
<dbReference type="EMBL" id="CP150096">
    <property type="protein sequence ID" value="WZN46441.1"/>
    <property type="molecule type" value="Genomic_DNA"/>
</dbReference>
<dbReference type="RefSeq" id="WP_341841141.1">
    <property type="nucleotide sequence ID" value="NZ_CP149792.1"/>
</dbReference>
<proteinExistence type="predicted"/>
<dbReference type="Proteomes" id="UP001449657">
    <property type="component" value="Chromosome"/>
</dbReference>
<evidence type="ECO:0000256" key="2">
    <source>
        <dbReference type="SAM" id="SignalP"/>
    </source>
</evidence>
<name>A0ABZ2Z2D4_9BACT</name>
<feature type="region of interest" description="Disordered" evidence="1">
    <location>
        <begin position="45"/>
        <end position="153"/>
    </location>
</feature>
<accession>A0ABZ2Z2D4</accession>
<keyword evidence="2" id="KW-0732">Signal</keyword>
<organism evidence="3 4">
    <name type="scientific">Chitinophaga caseinilytica</name>
    <dbReference type="NCBI Taxonomy" id="2267521"/>
    <lineage>
        <taxon>Bacteria</taxon>
        <taxon>Pseudomonadati</taxon>
        <taxon>Bacteroidota</taxon>
        <taxon>Chitinophagia</taxon>
        <taxon>Chitinophagales</taxon>
        <taxon>Chitinophagaceae</taxon>
        <taxon>Chitinophaga</taxon>
    </lineage>
</organism>
<keyword evidence="4" id="KW-1185">Reference proteome</keyword>
<feature type="chain" id="PRO_5046371086" evidence="2">
    <location>
        <begin position="22"/>
        <end position="153"/>
    </location>
</feature>
<feature type="compositionally biased region" description="Polar residues" evidence="1">
    <location>
        <begin position="51"/>
        <end position="70"/>
    </location>
</feature>
<evidence type="ECO:0000313" key="4">
    <source>
        <dbReference type="Proteomes" id="UP001449657"/>
    </source>
</evidence>
<evidence type="ECO:0000313" key="3">
    <source>
        <dbReference type="EMBL" id="WZN46441.1"/>
    </source>
</evidence>